<organism evidence="1 2">
    <name type="scientific">Pseudohalocynthiibacter aestuariivivens</name>
    <dbReference type="NCBI Taxonomy" id="1591409"/>
    <lineage>
        <taxon>Bacteria</taxon>
        <taxon>Pseudomonadati</taxon>
        <taxon>Pseudomonadota</taxon>
        <taxon>Alphaproteobacteria</taxon>
        <taxon>Rhodobacterales</taxon>
        <taxon>Paracoccaceae</taxon>
        <taxon>Pseudohalocynthiibacter</taxon>
    </lineage>
</organism>
<keyword evidence="2" id="KW-1185">Reference proteome</keyword>
<dbReference type="Proteomes" id="UP001589683">
    <property type="component" value="Unassembled WGS sequence"/>
</dbReference>
<dbReference type="InterPro" id="IPR010419">
    <property type="entry name" value="CO_DH_gsu"/>
</dbReference>
<dbReference type="EMBL" id="JBHMEA010000030">
    <property type="protein sequence ID" value="MFB9231814.1"/>
    <property type="molecule type" value="Genomic_DNA"/>
</dbReference>
<proteinExistence type="predicted"/>
<accession>A0ABV5JEC3</accession>
<dbReference type="SUPFAM" id="SSF55961">
    <property type="entry name" value="Bet v1-like"/>
    <property type="match status" value="1"/>
</dbReference>
<evidence type="ECO:0000313" key="2">
    <source>
        <dbReference type="Proteomes" id="UP001589683"/>
    </source>
</evidence>
<evidence type="ECO:0000313" key="1">
    <source>
        <dbReference type="EMBL" id="MFB9231814.1"/>
    </source>
</evidence>
<dbReference type="PANTHER" id="PTHR38588">
    <property type="entry name" value="BLL0334 PROTEIN"/>
    <property type="match status" value="1"/>
</dbReference>
<gene>
    <name evidence="1" type="ORF">ACFFUT_08450</name>
</gene>
<dbReference type="Pfam" id="PF06240">
    <property type="entry name" value="COXG"/>
    <property type="match status" value="1"/>
</dbReference>
<dbReference type="InterPro" id="IPR023393">
    <property type="entry name" value="START-like_dom_sf"/>
</dbReference>
<protein>
    <submittedName>
        <fullName evidence="1">Carbon monoxide dehydrogenase subunit G</fullName>
    </submittedName>
</protein>
<comment type="caution">
    <text evidence="1">The sequence shown here is derived from an EMBL/GenBank/DDBJ whole genome shotgun (WGS) entry which is preliminary data.</text>
</comment>
<dbReference type="Gene3D" id="3.30.530.20">
    <property type="match status" value="1"/>
</dbReference>
<dbReference type="CDD" id="cd05018">
    <property type="entry name" value="CoxG"/>
    <property type="match status" value="1"/>
</dbReference>
<sequence length="157" mass="16522">MDMNGEKVINAPQALVWQALNDPDMLRASIPGCQELERTGENGFEATVKAKVGPVSAKFAGVVELLDINAPESYRISGEGKGGVAGFASGHADVKLIPDGDTTTLVYTVNAKVGGKLAQIGSRLIDSAAKKMANQFFTKFSENLEGYTPETSSKAAD</sequence>
<name>A0ABV5JEC3_9RHOB</name>
<dbReference type="PANTHER" id="PTHR38588:SF1">
    <property type="entry name" value="BLL0334 PROTEIN"/>
    <property type="match status" value="1"/>
</dbReference>
<reference evidence="1 2" key="1">
    <citation type="submission" date="2024-09" db="EMBL/GenBank/DDBJ databases">
        <authorList>
            <person name="Sun Q."/>
            <person name="Mori K."/>
        </authorList>
    </citation>
    <scope>NUCLEOTIDE SEQUENCE [LARGE SCALE GENOMIC DNA]</scope>
    <source>
        <strain evidence="1 2">CECT 8726</strain>
    </source>
</reference>
<dbReference type="RefSeq" id="WP_213891082.1">
    <property type="nucleotide sequence ID" value="NZ_JAGFNU010000018.1"/>
</dbReference>